<evidence type="ECO:0000313" key="2">
    <source>
        <dbReference type="Proteomes" id="UP000265520"/>
    </source>
</evidence>
<keyword evidence="2" id="KW-1185">Reference proteome</keyword>
<feature type="non-terminal residue" evidence="1">
    <location>
        <position position="66"/>
    </location>
</feature>
<organism evidence="1 2">
    <name type="scientific">Trifolium medium</name>
    <dbReference type="NCBI Taxonomy" id="97028"/>
    <lineage>
        <taxon>Eukaryota</taxon>
        <taxon>Viridiplantae</taxon>
        <taxon>Streptophyta</taxon>
        <taxon>Embryophyta</taxon>
        <taxon>Tracheophyta</taxon>
        <taxon>Spermatophyta</taxon>
        <taxon>Magnoliopsida</taxon>
        <taxon>eudicotyledons</taxon>
        <taxon>Gunneridae</taxon>
        <taxon>Pentapetalae</taxon>
        <taxon>rosids</taxon>
        <taxon>fabids</taxon>
        <taxon>Fabales</taxon>
        <taxon>Fabaceae</taxon>
        <taxon>Papilionoideae</taxon>
        <taxon>50 kb inversion clade</taxon>
        <taxon>NPAAA clade</taxon>
        <taxon>Hologalegina</taxon>
        <taxon>IRL clade</taxon>
        <taxon>Trifolieae</taxon>
        <taxon>Trifolium</taxon>
    </lineage>
</organism>
<name>A0A392WCQ8_9FABA</name>
<dbReference type="AlphaFoldDB" id="A0A392WCQ8"/>
<comment type="caution">
    <text evidence="1">The sequence shown here is derived from an EMBL/GenBank/DDBJ whole genome shotgun (WGS) entry which is preliminary data.</text>
</comment>
<proteinExistence type="predicted"/>
<feature type="non-terminal residue" evidence="1">
    <location>
        <position position="1"/>
    </location>
</feature>
<sequence length="66" mass="7526">VELGGSDVTLKTSDEQRKEVNEILEKEVMSDDDIRVESDVRQSVEVKACVSEKIDSQKEKEIEDEE</sequence>
<dbReference type="Proteomes" id="UP000265520">
    <property type="component" value="Unassembled WGS sequence"/>
</dbReference>
<evidence type="ECO:0000313" key="1">
    <source>
        <dbReference type="EMBL" id="MCI98217.1"/>
    </source>
</evidence>
<reference evidence="1 2" key="1">
    <citation type="journal article" date="2018" name="Front. Plant Sci.">
        <title>Red Clover (Trifolium pratense) and Zigzag Clover (T. medium) - A Picture of Genomic Similarities and Differences.</title>
        <authorList>
            <person name="Dluhosova J."/>
            <person name="Istvanek J."/>
            <person name="Nedelnik J."/>
            <person name="Repkova J."/>
        </authorList>
    </citation>
    <scope>NUCLEOTIDE SEQUENCE [LARGE SCALE GENOMIC DNA]</scope>
    <source>
        <strain evidence="2">cv. 10/8</strain>
        <tissue evidence="1">Leaf</tissue>
    </source>
</reference>
<accession>A0A392WCQ8</accession>
<protein>
    <submittedName>
        <fullName evidence="1">Uncharacterized protein</fullName>
    </submittedName>
</protein>
<dbReference type="EMBL" id="LXQA011467211">
    <property type="protein sequence ID" value="MCI98217.1"/>
    <property type="molecule type" value="Genomic_DNA"/>
</dbReference>